<evidence type="ECO:0000256" key="2">
    <source>
        <dbReference type="SAM" id="SignalP"/>
    </source>
</evidence>
<keyword evidence="4" id="KW-1185">Reference proteome</keyword>
<accession>A0AAV4G8T3</accession>
<evidence type="ECO:0000313" key="4">
    <source>
        <dbReference type="Proteomes" id="UP000762676"/>
    </source>
</evidence>
<sequence>MKKLLALALMSVISVGALADDWKKLGERRVSFNSETDTIHVSGFKGKFDKIFLRVEDAPIRLEKIKVVFGNGGHQNFYIRKRLEKGRQTVPLRLIDGDRVINKIELNYRTAMGGYKTAEVKVYGLRS</sequence>
<gene>
    <name evidence="3" type="ORF">ElyMa_005924500</name>
</gene>
<evidence type="ECO:0000256" key="1">
    <source>
        <dbReference type="ARBA" id="ARBA00022729"/>
    </source>
</evidence>
<dbReference type="Proteomes" id="UP000762676">
    <property type="component" value="Unassembled WGS sequence"/>
</dbReference>
<evidence type="ECO:0000313" key="3">
    <source>
        <dbReference type="EMBL" id="GFR81400.1"/>
    </source>
</evidence>
<reference evidence="3 4" key="1">
    <citation type="journal article" date="2021" name="Elife">
        <title>Chloroplast acquisition without the gene transfer in kleptoplastic sea slugs, Plakobranchus ocellatus.</title>
        <authorList>
            <person name="Maeda T."/>
            <person name="Takahashi S."/>
            <person name="Yoshida T."/>
            <person name="Shimamura S."/>
            <person name="Takaki Y."/>
            <person name="Nagai Y."/>
            <person name="Toyoda A."/>
            <person name="Suzuki Y."/>
            <person name="Arimoto A."/>
            <person name="Ishii H."/>
            <person name="Satoh N."/>
            <person name="Nishiyama T."/>
            <person name="Hasebe M."/>
            <person name="Maruyama T."/>
            <person name="Minagawa J."/>
            <person name="Obokata J."/>
            <person name="Shigenobu S."/>
        </authorList>
    </citation>
    <scope>NUCLEOTIDE SEQUENCE [LARGE SCALE GENOMIC DNA]</scope>
</reference>
<feature type="chain" id="PRO_5043405452" evidence="2">
    <location>
        <begin position="20"/>
        <end position="127"/>
    </location>
</feature>
<protein>
    <submittedName>
        <fullName evidence="3">Uncharacterized protein</fullName>
    </submittedName>
</protein>
<organism evidence="3 4">
    <name type="scientific">Elysia marginata</name>
    <dbReference type="NCBI Taxonomy" id="1093978"/>
    <lineage>
        <taxon>Eukaryota</taxon>
        <taxon>Metazoa</taxon>
        <taxon>Spiralia</taxon>
        <taxon>Lophotrochozoa</taxon>
        <taxon>Mollusca</taxon>
        <taxon>Gastropoda</taxon>
        <taxon>Heterobranchia</taxon>
        <taxon>Euthyneura</taxon>
        <taxon>Panpulmonata</taxon>
        <taxon>Sacoglossa</taxon>
        <taxon>Placobranchoidea</taxon>
        <taxon>Plakobranchidae</taxon>
        <taxon>Elysia</taxon>
    </lineage>
</organism>
<dbReference type="EMBL" id="BMAT01011875">
    <property type="protein sequence ID" value="GFR81400.1"/>
    <property type="molecule type" value="Genomic_DNA"/>
</dbReference>
<dbReference type="Pfam" id="PF10807">
    <property type="entry name" value="DUF2541"/>
    <property type="match status" value="1"/>
</dbReference>
<dbReference type="AlphaFoldDB" id="A0AAV4G8T3"/>
<comment type="caution">
    <text evidence="3">The sequence shown here is derived from an EMBL/GenBank/DDBJ whole genome shotgun (WGS) entry which is preliminary data.</text>
</comment>
<proteinExistence type="predicted"/>
<name>A0AAV4G8T3_9GAST</name>
<keyword evidence="1 2" id="KW-0732">Signal</keyword>
<dbReference type="InterPro" id="IPR020240">
    <property type="entry name" value="UPF0412_YaaI"/>
</dbReference>
<feature type="signal peptide" evidence="2">
    <location>
        <begin position="1"/>
        <end position="19"/>
    </location>
</feature>